<dbReference type="PANTHER" id="PTHR42354">
    <property type="entry name" value="C2H2-TYPE DOMAIN-CONTAINING PROTEIN"/>
    <property type="match status" value="1"/>
</dbReference>
<feature type="region of interest" description="Disordered" evidence="1">
    <location>
        <begin position="187"/>
        <end position="218"/>
    </location>
</feature>
<evidence type="ECO:0000256" key="1">
    <source>
        <dbReference type="SAM" id="MobiDB-lite"/>
    </source>
</evidence>
<dbReference type="EMBL" id="JAPDFR010000007">
    <property type="protein sequence ID" value="KAK0385099.1"/>
    <property type="molecule type" value="Genomic_DNA"/>
</dbReference>
<keyword evidence="3" id="KW-1185">Reference proteome</keyword>
<name>A0AA39L5Y4_SARSR</name>
<protein>
    <submittedName>
        <fullName evidence="2">Uncharacterized protein</fullName>
    </submittedName>
</protein>
<comment type="caution">
    <text evidence="2">The sequence shown here is derived from an EMBL/GenBank/DDBJ whole genome shotgun (WGS) entry which is preliminary data.</text>
</comment>
<dbReference type="PANTHER" id="PTHR42354:SF1">
    <property type="entry name" value="C2H2-TYPE DOMAIN-CONTAINING PROTEIN"/>
    <property type="match status" value="1"/>
</dbReference>
<proteinExistence type="predicted"/>
<evidence type="ECO:0000313" key="2">
    <source>
        <dbReference type="EMBL" id="KAK0385099.1"/>
    </source>
</evidence>
<dbReference type="AlphaFoldDB" id="A0AA39L5Y4"/>
<organism evidence="2 3">
    <name type="scientific">Sarocladium strictum</name>
    <name type="common">Black bundle disease fungus</name>
    <name type="synonym">Acremonium strictum</name>
    <dbReference type="NCBI Taxonomy" id="5046"/>
    <lineage>
        <taxon>Eukaryota</taxon>
        <taxon>Fungi</taxon>
        <taxon>Dikarya</taxon>
        <taxon>Ascomycota</taxon>
        <taxon>Pezizomycotina</taxon>
        <taxon>Sordariomycetes</taxon>
        <taxon>Hypocreomycetidae</taxon>
        <taxon>Hypocreales</taxon>
        <taxon>Sarocladiaceae</taxon>
        <taxon>Sarocladium</taxon>
    </lineage>
</organism>
<gene>
    <name evidence="2" type="ORF">NLU13_7577</name>
</gene>
<dbReference type="Proteomes" id="UP001175261">
    <property type="component" value="Unassembled WGS sequence"/>
</dbReference>
<evidence type="ECO:0000313" key="3">
    <source>
        <dbReference type="Proteomes" id="UP001175261"/>
    </source>
</evidence>
<accession>A0AA39L5Y4</accession>
<sequence>MEPATVIGLVTALFETFADGHEDYSSWKRKRASGNHYHGRGLASPPCALSTLLLISGPQIKDTYDKAVQALGTDFSTGDAWCRSTLWSQLNILSDRVAILHRAAGASVSVALDLADAVQVCEGVRRASLRALIDQYSRLAVGRPIPKALAVPKPNLTPHRLVQSTDINLSRDDDRMTMITAITASTDQLRFQSEPPSPPPTPKVPEQTTDEPGPSRRPANSVFALFCPEALGLQVNTKKKIPATAECNCGYSWKHLLTDSKDALRLKEGFQLTVRFLVKSHHSKDGYGCVLCTSSGKSEKYDGIEQLRDHINASHTKWQLLHDTDCRAS</sequence>
<reference evidence="2" key="1">
    <citation type="submission" date="2022-10" db="EMBL/GenBank/DDBJ databases">
        <title>Determination and structural analysis of whole genome sequence of Sarocladium strictum F4-1.</title>
        <authorList>
            <person name="Hu L."/>
            <person name="Jiang Y."/>
        </authorList>
    </citation>
    <scope>NUCLEOTIDE SEQUENCE</scope>
    <source>
        <strain evidence="2">F4-1</strain>
    </source>
</reference>